<dbReference type="PANTHER" id="PTHR47642:SF5">
    <property type="entry name" value="ATP-DEPENDENT DNA HELICASE"/>
    <property type="match status" value="1"/>
</dbReference>
<dbReference type="GO" id="GO:0006281">
    <property type="term" value="P:DNA repair"/>
    <property type="evidence" value="ECO:0007669"/>
    <property type="project" value="InterPro"/>
</dbReference>
<evidence type="ECO:0000256" key="9">
    <source>
        <dbReference type="SAM" id="MobiDB-lite"/>
    </source>
</evidence>
<dbReference type="EMBL" id="MN740163">
    <property type="protein sequence ID" value="QHT91176.1"/>
    <property type="molecule type" value="Genomic_DNA"/>
</dbReference>
<feature type="domain" description="AAA+ ATPase" evidence="10">
    <location>
        <begin position="16"/>
        <end position="185"/>
    </location>
</feature>
<dbReference type="GO" id="GO:0000723">
    <property type="term" value="P:telomere maintenance"/>
    <property type="evidence" value="ECO:0007669"/>
    <property type="project" value="InterPro"/>
</dbReference>
<evidence type="ECO:0000259" key="10">
    <source>
        <dbReference type="SMART" id="SM00382"/>
    </source>
</evidence>
<feature type="region of interest" description="Disordered" evidence="9">
    <location>
        <begin position="494"/>
        <end position="515"/>
    </location>
</feature>
<keyword evidence="6" id="KW-0238">DNA-binding</keyword>
<dbReference type="InterPro" id="IPR010285">
    <property type="entry name" value="DNA_helicase_pif1-like_DEAD"/>
</dbReference>
<accession>A0A6C0IFE1</accession>
<keyword evidence="2" id="KW-0227">DNA damage</keyword>
<keyword evidence="7" id="KW-0234">DNA repair</keyword>
<sequence>MELSKEQKIAFDKYVQGHNIFITGPGGAGKTALIRKIYEHAYSKFKDIHVTALTGCAAVILNCKAKTLHSWAGIGLANGTVDQLVTKIKKNKFSKALWKQTDILVIDEVSMLSLKLFNLLNEIGKAVRGNNKAFGGLQLVFSGDFYQLPPVGNKDEPDTQRFCFESDDWNTVFHRDCQIQLVKIFRQTDEIYSTILQQIREGKIKRKSNDLLLQYVGREYDKNLIVEPTKLYPTRNKVEQINNNKMSSLQTAEKEYEMKYVKDIEMTKSEREIRRQYSEKDIQLELDFLASNLICDKLIKAKIGAQVMCVVNIKSTEGDTLICNGSQGIITGYCDITGSPRVKYNNGIEMVMTRNVWASDKIPGIGISQVPIILAWALTIHKSQGATLDTAEIDVGSGIFECGQTYVALSRVKSLDGLYLTSFDAKRIRINKKVRAFYEALTLYQQENTLQSSEEDIPLVIAEAITVAQPIGSHENIFMDYQYQEVEVHALQLEEEKTDSNNGNSNDNIKVIKMK</sequence>
<evidence type="ECO:0000256" key="4">
    <source>
        <dbReference type="ARBA" id="ARBA00022806"/>
    </source>
</evidence>
<dbReference type="CDD" id="cd18809">
    <property type="entry name" value="SF1_C_RecD"/>
    <property type="match status" value="1"/>
</dbReference>
<evidence type="ECO:0000256" key="6">
    <source>
        <dbReference type="ARBA" id="ARBA00023125"/>
    </source>
</evidence>
<evidence type="ECO:0000256" key="2">
    <source>
        <dbReference type="ARBA" id="ARBA00022763"/>
    </source>
</evidence>
<name>A0A6C0IFE1_9ZZZZ</name>
<dbReference type="AlphaFoldDB" id="A0A6C0IFE1"/>
<dbReference type="InterPro" id="IPR051055">
    <property type="entry name" value="PIF1_helicase"/>
</dbReference>
<protein>
    <recommendedName>
        <fullName evidence="10">AAA+ ATPase domain-containing protein</fullName>
    </recommendedName>
</protein>
<dbReference type="SUPFAM" id="SSF52540">
    <property type="entry name" value="P-loop containing nucleoside triphosphate hydrolases"/>
    <property type="match status" value="2"/>
</dbReference>
<dbReference type="Pfam" id="PF21530">
    <property type="entry name" value="Pif1_2B_dom"/>
    <property type="match status" value="1"/>
</dbReference>
<dbReference type="Gene3D" id="3.40.50.300">
    <property type="entry name" value="P-loop containing nucleotide triphosphate hydrolases"/>
    <property type="match status" value="1"/>
</dbReference>
<keyword evidence="3" id="KW-0378">Hydrolase</keyword>
<proteinExistence type="predicted"/>
<evidence type="ECO:0000256" key="8">
    <source>
        <dbReference type="ARBA" id="ARBA00023235"/>
    </source>
</evidence>
<dbReference type="PANTHER" id="PTHR47642">
    <property type="entry name" value="ATP-DEPENDENT DNA HELICASE"/>
    <property type="match status" value="1"/>
</dbReference>
<keyword evidence="5" id="KW-0067">ATP-binding</keyword>
<evidence type="ECO:0000256" key="7">
    <source>
        <dbReference type="ARBA" id="ARBA00023204"/>
    </source>
</evidence>
<evidence type="ECO:0000313" key="11">
    <source>
        <dbReference type="EMBL" id="QHT91176.1"/>
    </source>
</evidence>
<dbReference type="SMART" id="SM00382">
    <property type="entry name" value="AAA"/>
    <property type="match status" value="1"/>
</dbReference>
<dbReference type="Pfam" id="PF05970">
    <property type="entry name" value="PIF1"/>
    <property type="match status" value="1"/>
</dbReference>
<dbReference type="InterPro" id="IPR027417">
    <property type="entry name" value="P-loop_NTPase"/>
</dbReference>
<dbReference type="CDD" id="cd18037">
    <property type="entry name" value="DEXSc_Pif1_like"/>
    <property type="match status" value="1"/>
</dbReference>
<keyword evidence="8" id="KW-0413">Isomerase</keyword>
<evidence type="ECO:0000256" key="5">
    <source>
        <dbReference type="ARBA" id="ARBA00022840"/>
    </source>
</evidence>
<reference evidence="11" key="1">
    <citation type="journal article" date="2020" name="Nature">
        <title>Giant virus diversity and host interactions through global metagenomics.</title>
        <authorList>
            <person name="Schulz F."/>
            <person name="Roux S."/>
            <person name="Paez-Espino D."/>
            <person name="Jungbluth S."/>
            <person name="Walsh D.A."/>
            <person name="Denef V.J."/>
            <person name="McMahon K.D."/>
            <person name="Konstantinidis K.T."/>
            <person name="Eloe-Fadrosh E.A."/>
            <person name="Kyrpides N.C."/>
            <person name="Woyke T."/>
        </authorList>
    </citation>
    <scope>NUCLEOTIDE SEQUENCE</scope>
    <source>
        <strain evidence="11">GVMAG-M-3300023184-72</strain>
    </source>
</reference>
<dbReference type="InterPro" id="IPR003593">
    <property type="entry name" value="AAA+_ATPase"/>
</dbReference>
<keyword evidence="1" id="KW-0547">Nucleotide-binding</keyword>
<dbReference type="GO" id="GO:0003678">
    <property type="term" value="F:DNA helicase activity"/>
    <property type="evidence" value="ECO:0007669"/>
    <property type="project" value="InterPro"/>
</dbReference>
<keyword evidence="4" id="KW-0347">Helicase</keyword>
<evidence type="ECO:0000256" key="1">
    <source>
        <dbReference type="ARBA" id="ARBA00022741"/>
    </source>
</evidence>
<dbReference type="InterPro" id="IPR049163">
    <property type="entry name" value="Pif1-like_2B_dom"/>
</dbReference>
<evidence type="ECO:0000256" key="3">
    <source>
        <dbReference type="ARBA" id="ARBA00022801"/>
    </source>
</evidence>
<organism evidence="11">
    <name type="scientific">viral metagenome</name>
    <dbReference type="NCBI Taxonomy" id="1070528"/>
    <lineage>
        <taxon>unclassified sequences</taxon>
        <taxon>metagenomes</taxon>
        <taxon>organismal metagenomes</taxon>
    </lineage>
</organism>